<dbReference type="FunFam" id="3.30.70.270:FF:000001">
    <property type="entry name" value="Diguanylate cyclase domain protein"/>
    <property type="match status" value="1"/>
</dbReference>
<dbReference type="PANTHER" id="PTHR44757:SF2">
    <property type="entry name" value="BIOFILM ARCHITECTURE MAINTENANCE PROTEIN MBAA"/>
    <property type="match status" value="1"/>
</dbReference>
<dbReference type="PROSITE" id="PS50112">
    <property type="entry name" value="PAS"/>
    <property type="match status" value="1"/>
</dbReference>
<dbReference type="eggNOG" id="COG2199">
    <property type="taxonomic scope" value="Bacteria"/>
</dbReference>
<sequence length="288" mass="31168">MTADLTSAFRHAPIGVALATVDGVLTEVNAALTELLGHAAGHMRGRPLLAMTHPDDVPGARDACRGLARSRSRRWLHECRLVHRDGHAVPVQVTSSWVDSGTADPHLVMLVEDISERSARETELRRRSLHDPLTGVGNRRKFSERLMHALRHGQQELTPTCLVVVDVNAFKMINDRYGHQVGDLVLVAVAERLTSTARHSDEVVRLGGDEFGIVCGDTTTQEAAVLVRRLRRAMAAPLLVGDAELMVRVSVGVGVSEPGNDPDVAVVAIMAQADKAMYANKSSAAHWG</sequence>
<dbReference type="InterPro" id="IPR000700">
    <property type="entry name" value="PAS-assoc_C"/>
</dbReference>
<feature type="domain" description="PAS" evidence="1">
    <location>
        <begin position="1"/>
        <end position="71"/>
    </location>
</feature>
<accession>I4F0S5</accession>
<keyword evidence="5" id="KW-1185">Reference proteome</keyword>
<dbReference type="PROSITE" id="PS50887">
    <property type="entry name" value="GGDEF"/>
    <property type="match status" value="1"/>
</dbReference>
<dbReference type="SUPFAM" id="SSF55785">
    <property type="entry name" value="PYP-like sensor domain (PAS domain)"/>
    <property type="match status" value="1"/>
</dbReference>
<dbReference type="CDD" id="cd01949">
    <property type="entry name" value="GGDEF"/>
    <property type="match status" value="1"/>
</dbReference>
<dbReference type="OMA" id="GWIESMC"/>
<dbReference type="NCBIfam" id="TIGR00254">
    <property type="entry name" value="GGDEF"/>
    <property type="match status" value="1"/>
</dbReference>
<dbReference type="PROSITE" id="PS50113">
    <property type="entry name" value="PAC"/>
    <property type="match status" value="1"/>
</dbReference>
<dbReference type="SMART" id="SM00091">
    <property type="entry name" value="PAS"/>
    <property type="match status" value="1"/>
</dbReference>
<dbReference type="InterPro" id="IPR029787">
    <property type="entry name" value="Nucleotide_cyclase"/>
</dbReference>
<evidence type="ECO:0000313" key="5">
    <source>
        <dbReference type="Proteomes" id="UP000006461"/>
    </source>
</evidence>
<evidence type="ECO:0000259" key="1">
    <source>
        <dbReference type="PROSITE" id="PS50112"/>
    </source>
</evidence>
<evidence type="ECO:0000259" key="3">
    <source>
        <dbReference type="PROSITE" id="PS50887"/>
    </source>
</evidence>
<dbReference type="InterPro" id="IPR035965">
    <property type="entry name" value="PAS-like_dom_sf"/>
</dbReference>
<dbReference type="AlphaFoldDB" id="I4F0S5"/>
<reference evidence="4 5" key="1">
    <citation type="journal article" date="2012" name="J. Bacteriol.">
        <title>Genome Sequence of Radiation-Resistant Modestobacter marinus Strain BC501, a Representative Actinobacterium That Thrives on Calcareous Stone Surfaces.</title>
        <authorList>
            <person name="Normand P."/>
            <person name="Gury J."/>
            <person name="Pujic P."/>
            <person name="Chouaia B."/>
            <person name="Crotti E."/>
            <person name="Brusetti L."/>
            <person name="Daffonchio D."/>
            <person name="Vacherie B."/>
            <person name="Barbe V."/>
            <person name="Medigue C."/>
            <person name="Calteau A."/>
            <person name="Ghodhbane-Gtari F."/>
            <person name="Essoussi I."/>
            <person name="Nouioui I."/>
            <person name="Abbassi-Ghozzi I."/>
            <person name="Gtari M."/>
        </authorList>
    </citation>
    <scope>NUCLEOTIDE SEQUENCE [LARGE SCALE GENOMIC DNA]</scope>
    <source>
        <strain evidence="5">BC 501</strain>
    </source>
</reference>
<evidence type="ECO:0000259" key="2">
    <source>
        <dbReference type="PROSITE" id="PS50113"/>
    </source>
</evidence>
<dbReference type="InterPro" id="IPR052155">
    <property type="entry name" value="Biofilm_reg_signaling"/>
</dbReference>
<gene>
    <name evidence="4" type="ordered locus">MODMU_3834</name>
</gene>
<dbReference type="InterPro" id="IPR013655">
    <property type="entry name" value="PAS_fold_3"/>
</dbReference>
<dbReference type="KEGG" id="mmar:MODMU_3834"/>
<evidence type="ECO:0000313" key="4">
    <source>
        <dbReference type="EMBL" id="CCH89238.1"/>
    </source>
</evidence>
<dbReference type="Pfam" id="PF08447">
    <property type="entry name" value="PAS_3"/>
    <property type="match status" value="1"/>
</dbReference>
<dbReference type="InterPro" id="IPR000014">
    <property type="entry name" value="PAS"/>
</dbReference>
<dbReference type="NCBIfam" id="TIGR00229">
    <property type="entry name" value="sensory_box"/>
    <property type="match status" value="1"/>
</dbReference>
<dbReference type="Pfam" id="PF00990">
    <property type="entry name" value="GGDEF"/>
    <property type="match status" value="1"/>
</dbReference>
<dbReference type="Gene3D" id="3.30.70.270">
    <property type="match status" value="1"/>
</dbReference>
<dbReference type="EMBL" id="FO203431">
    <property type="protein sequence ID" value="CCH89238.1"/>
    <property type="molecule type" value="Genomic_DNA"/>
</dbReference>
<dbReference type="InterPro" id="IPR000160">
    <property type="entry name" value="GGDEF_dom"/>
</dbReference>
<dbReference type="Proteomes" id="UP000006461">
    <property type="component" value="Chromosome"/>
</dbReference>
<feature type="domain" description="GGDEF" evidence="3">
    <location>
        <begin position="158"/>
        <end position="288"/>
    </location>
</feature>
<proteinExistence type="predicted"/>
<feature type="domain" description="PAC" evidence="2">
    <location>
        <begin position="75"/>
        <end position="126"/>
    </location>
</feature>
<dbReference type="SUPFAM" id="SSF55073">
    <property type="entry name" value="Nucleotide cyclase"/>
    <property type="match status" value="1"/>
</dbReference>
<dbReference type="PANTHER" id="PTHR44757">
    <property type="entry name" value="DIGUANYLATE CYCLASE DGCP"/>
    <property type="match status" value="1"/>
</dbReference>
<dbReference type="Gene3D" id="3.30.450.20">
    <property type="entry name" value="PAS domain"/>
    <property type="match status" value="1"/>
</dbReference>
<dbReference type="InterPro" id="IPR043128">
    <property type="entry name" value="Rev_trsase/Diguanyl_cyclase"/>
</dbReference>
<dbReference type="CDD" id="cd00130">
    <property type="entry name" value="PAS"/>
    <property type="match status" value="1"/>
</dbReference>
<organism evidence="4 5">
    <name type="scientific">Modestobacter italicus (strain DSM 44449 / CECT 9708 / BC 501)</name>
    <dbReference type="NCBI Taxonomy" id="2732864"/>
    <lineage>
        <taxon>Bacteria</taxon>
        <taxon>Bacillati</taxon>
        <taxon>Actinomycetota</taxon>
        <taxon>Actinomycetes</taxon>
        <taxon>Geodermatophilales</taxon>
        <taxon>Geodermatophilaceae</taxon>
        <taxon>Modestobacter</taxon>
    </lineage>
</organism>
<dbReference type="STRING" id="477641.MODMU_3834"/>
<dbReference type="OrthoDB" id="23692at2"/>
<dbReference type="SMART" id="SM00267">
    <property type="entry name" value="GGDEF"/>
    <property type="match status" value="1"/>
</dbReference>
<dbReference type="HOGENOM" id="CLU_000445_11_4_11"/>
<protein>
    <submittedName>
        <fullName evidence="4">Diguanylate cyclase with PAS/PAC sensor</fullName>
    </submittedName>
</protein>
<name>I4F0S5_MODI5</name>